<dbReference type="InParanoid" id="K0YL16"/>
<dbReference type="PROSITE" id="PS50943">
    <property type="entry name" value="HTH_CROC1"/>
    <property type="match status" value="1"/>
</dbReference>
<dbReference type="SUPFAM" id="SSF47413">
    <property type="entry name" value="lambda repressor-like DNA-binding domains"/>
    <property type="match status" value="1"/>
</dbReference>
<dbReference type="RefSeq" id="WP_009138855.1">
    <property type="nucleotide sequence ID" value="NZ_JH815198.1"/>
</dbReference>
<dbReference type="Proteomes" id="UP000006069">
    <property type="component" value="Unassembled WGS sequence"/>
</dbReference>
<dbReference type="PATRIC" id="fig|742818.3.peg.681"/>
<keyword evidence="4" id="KW-1185">Reference proteome</keyword>
<dbReference type="InterPro" id="IPR013096">
    <property type="entry name" value="Cupin_2"/>
</dbReference>
<dbReference type="InterPro" id="IPR001387">
    <property type="entry name" value="Cro/C1-type_HTH"/>
</dbReference>
<dbReference type="SUPFAM" id="SSF51182">
    <property type="entry name" value="RmlC-like cupins"/>
    <property type="match status" value="1"/>
</dbReference>
<proteinExistence type="predicted"/>
<sequence length="183" mass="20509">METEFSEIGMRIAGLRDACNVTQEDMAAELGVSLETYQNWEKTGADVPISAIYHMANIFGVEFTEILTGTAAKLNTYHVVKAGEGKEVDRYPGYYYQDLAWRYTGKIMQPLLVFLDPSDEPAKLVTHHGQEFNFVLEGTVIVTIEDKEFVLEAGDSIYFNPEQLHGQRCGGDTQARFVTIIAE</sequence>
<dbReference type="CDD" id="cd02209">
    <property type="entry name" value="cupin_XRE_C"/>
    <property type="match status" value="1"/>
</dbReference>
<dbReference type="Pfam" id="PF07883">
    <property type="entry name" value="Cupin_2"/>
    <property type="match status" value="1"/>
</dbReference>
<dbReference type="CDD" id="cd00093">
    <property type="entry name" value="HTH_XRE"/>
    <property type="match status" value="1"/>
</dbReference>
<dbReference type="HOGENOM" id="CLU_085376_3_2_11"/>
<dbReference type="AlphaFoldDB" id="K0YL16"/>
<dbReference type="GO" id="GO:0003700">
    <property type="term" value="F:DNA-binding transcription factor activity"/>
    <property type="evidence" value="ECO:0007669"/>
    <property type="project" value="TreeGrafter"/>
</dbReference>
<feature type="domain" description="HTH cro/C1-type" evidence="2">
    <location>
        <begin position="12"/>
        <end position="66"/>
    </location>
</feature>
<name>K0YL16_9ACTN</name>
<accession>K0YL16</accession>
<dbReference type="GO" id="GO:0005829">
    <property type="term" value="C:cytosol"/>
    <property type="evidence" value="ECO:0007669"/>
    <property type="project" value="TreeGrafter"/>
</dbReference>
<dbReference type="InterPro" id="IPR014710">
    <property type="entry name" value="RmlC-like_jellyroll"/>
</dbReference>
<dbReference type="PANTHER" id="PTHR46797:SF19">
    <property type="entry name" value="BLL2473 PROTEIN"/>
    <property type="match status" value="1"/>
</dbReference>
<dbReference type="eggNOG" id="COG1396">
    <property type="taxonomic scope" value="Bacteria"/>
</dbReference>
<dbReference type="PANTHER" id="PTHR46797">
    <property type="entry name" value="HTH-TYPE TRANSCRIPTIONAL REGULATOR"/>
    <property type="match status" value="1"/>
</dbReference>
<dbReference type="InterPro" id="IPR050807">
    <property type="entry name" value="TransReg_Diox_bact_type"/>
</dbReference>
<gene>
    <name evidence="3" type="ORF">HMPREF9451_00627</name>
</gene>
<evidence type="ECO:0000259" key="2">
    <source>
        <dbReference type="PROSITE" id="PS50943"/>
    </source>
</evidence>
<dbReference type="Gene3D" id="1.10.260.40">
    <property type="entry name" value="lambda repressor-like DNA-binding domains"/>
    <property type="match status" value="1"/>
</dbReference>
<dbReference type="Pfam" id="PF01381">
    <property type="entry name" value="HTH_3"/>
    <property type="match status" value="1"/>
</dbReference>
<evidence type="ECO:0000256" key="1">
    <source>
        <dbReference type="ARBA" id="ARBA00023125"/>
    </source>
</evidence>
<evidence type="ECO:0000313" key="3">
    <source>
        <dbReference type="EMBL" id="EJZ84317.1"/>
    </source>
</evidence>
<reference evidence="3 4" key="1">
    <citation type="submission" date="2012-08" db="EMBL/GenBank/DDBJ databases">
        <title>The Genome Sequence of Slackia piriformis YIT 12062.</title>
        <authorList>
            <consortium name="The Broad Institute Genome Sequencing Platform"/>
            <person name="Earl A."/>
            <person name="Ward D."/>
            <person name="Feldgarden M."/>
            <person name="Gevers D."/>
            <person name="Morotomi M."/>
            <person name="Walker B."/>
            <person name="Young S.K."/>
            <person name="Zeng Q."/>
            <person name="Gargeya S."/>
            <person name="Fitzgerald M."/>
            <person name="Haas B."/>
            <person name="Abouelleil A."/>
            <person name="Alvarado L."/>
            <person name="Arachchi H.M."/>
            <person name="Berlin A.M."/>
            <person name="Chapman S.B."/>
            <person name="Goldberg J."/>
            <person name="Griggs A."/>
            <person name="Gujja S."/>
            <person name="Hansen M."/>
            <person name="Howarth C."/>
            <person name="Imamovic A."/>
            <person name="Larimer J."/>
            <person name="McCowen C."/>
            <person name="Montmayeur A."/>
            <person name="Murphy C."/>
            <person name="Neiman D."/>
            <person name="Pearson M."/>
            <person name="Priest M."/>
            <person name="Roberts A."/>
            <person name="Saif S."/>
            <person name="Shea T."/>
            <person name="Sisk P."/>
            <person name="Sykes S."/>
            <person name="Wortman J."/>
            <person name="Nusbaum C."/>
            <person name="Birren B."/>
        </authorList>
    </citation>
    <scope>NUCLEOTIDE SEQUENCE [LARGE SCALE GENOMIC DNA]</scope>
    <source>
        <strain evidence="3 4">YIT 12062</strain>
    </source>
</reference>
<dbReference type="InterPro" id="IPR011051">
    <property type="entry name" value="RmlC_Cupin_sf"/>
</dbReference>
<protein>
    <recommendedName>
        <fullName evidence="2">HTH cro/C1-type domain-containing protein</fullName>
    </recommendedName>
</protein>
<dbReference type="OrthoDB" id="3172468at2"/>
<organism evidence="3 4">
    <name type="scientific">Slackia piriformis YIT 12062</name>
    <dbReference type="NCBI Taxonomy" id="742818"/>
    <lineage>
        <taxon>Bacteria</taxon>
        <taxon>Bacillati</taxon>
        <taxon>Actinomycetota</taxon>
        <taxon>Coriobacteriia</taxon>
        <taxon>Eggerthellales</taxon>
        <taxon>Eggerthellaceae</taxon>
        <taxon>Slackia</taxon>
    </lineage>
</organism>
<dbReference type="Gene3D" id="2.60.120.10">
    <property type="entry name" value="Jelly Rolls"/>
    <property type="match status" value="1"/>
</dbReference>
<dbReference type="GO" id="GO:0003677">
    <property type="term" value="F:DNA binding"/>
    <property type="evidence" value="ECO:0007669"/>
    <property type="project" value="UniProtKB-KW"/>
</dbReference>
<evidence type="ECO:0000313" key="4">
    <source>
        <dbReference type="Proteomes" id="UP000006069"/>
    </source>
</evidence>
<dbReference type="EMBL" id="ADMD01000002">
    <property type="protein sequence ID" value="EJZ84317.1"/>
    <property type="molecule type" value="Genomic_DNA"/>
</dbReference>
<keyword evidence="1" id="KW-0238">DNA-binding</keyword>
<dbReference type="InterPro" id="IPR010982">
    <property type="entry name" value="Lambda_DNA-bd_dom_sf"/>
</dbReference>
<comment type="caution">
    <text evidence="3">The sequence shown here is derived from an EMBL/GenBank/DDBJ whole genome shotgun (WGS) entry which is preliminary data.</text>
</comment>
<dbReference type="SMART" id="SM00530">
    <property type="entry name" value="HTH_XRE"/>
    <property type="match status" value="1"/>
</dbReference>
<dbReference type="eggNOG" id="COG1917">
    <property type="taxonomic scope" value="Bacteria"/>
</dbReference>